<organism evidence="2 3">
    <name type="scientific">Prorocentrum cordatum</name>
    <dbReference type="NCBI Taxonomy" id="2364126"/>
    <lineage>
        <taxon>Eukaryota</taxon>
        <taxon>Sar</taxon>
        <taxon>Alveolata</taxon>
        <taxon>Dinophyceae</taxon>
        <taxon>Prorocentrales</taxon>
        <taxon>Prorocentraceae</taxon>
        <taxon>Prorocentrum</taxon>
    </lineage>
</organism>
<feature type="non-terminal residue" evidence="2">
    <location>
        <position position="1"/>
    </location>
</feature>
<reference evidence="2" key="1">
    <citation type="submission" date="2023-10" db="EMBL/GenBank/DDBJ databases">
        <authorList>
            <person name="Chen Y."/>
            <person name="Shah S."/>
            <person name="Dougan E. K."/>
            <person name="Thang M."/>
            <person name="Chan C."/>
        </authorList>
    </citation>
    <scope>NUCLEOTIDE SEQUENCE [LARGE SCALE GENOMIC DNA]</scope>
</reference>
<feature type="region of interest" description="Disordered" evidence="1">
    <location>
        <begin position="20"/>
        <end position="39"/>
    </location>
</feature>
<dbReference type="Proteomes" id="UP001189429">
    <property type="component" value="Unassembled WGS sequence"/>
</dbReference>
<proteinExistence type="predicted"/>
<evidence type="ECO:0000313" key="3">
    <source>
        <dbReference type="Proteomes" id="UP001189429"/>
    </source>
</evidence>
<feature type="region of interest" description="Disordered" evidence="1">
    <location>
        <begin position="350"/>
        <end position="381"/>
    </location>
</feature>
<comment type="caution">
    <text evidence="2">The sequence shown here is derived from an EMBL/GenBank/DDBJ whole genome shotgun (WGS) entry which is preliminary data.</text>
</comment>
<feature type="compositionally biased region" description="Basic residues" evidence="1">
    <location>
        <begin position="372"/>
        <end position="381"/>
    </location>
</feature>
<dbReference type="EMBL" id="CAUYUJ010021703">
    <property type="protein sequence ID" value="CAK0906510.1"/>
    <property type="molecule type" value="Genomic_DNA"/>
</dbReference>
<accession>A0ABN9Y602</accession>
<protein>
    <submittedName>
        <fullName evidence="2">Uncharacterized protein</fullName>
    </submittedName>
</protein>
<evidence type="ECO:0000313" key="2">
    <source>
        <dbReference type="EMBL" id="CAK0906510.1"/>
    </source>
</evidence>
<keyword evidence="3" id="KW-1185">Reference proteome</keyword>
<evidence type="ECO:0000256" key="1">
    <source>
        <dbReference type="SAM" id="MobiDB-lite"/>
    </source>
</evidence>
<name>A0ABN9Y602_9DINO</name>
<feature type="region of interest" description="Disordered" evidence="1">
    <location>
        <begin position="289"/>
        <end position="320"/>
    </location>
</feature>
<feature type="compositionally biased region" description="Basic and acidic residues" evidence="1">
    <location>
        <begin position="300"/>
        <end position="313"/>
    </location>
</feature>
<sequence>AISAQVHGFGPSPPLPPYLFPSLSSSPLPPPPPPHPRLEQMSQCQAMDFGQMFSQMGKLDGDLGKHGMDMKQLVDDAAQYALKDDWRCMDGSPSCGALPGLRYGASVEIRPRLLVLPCPCAGGQWTPPVANSDDGILQADGLWAARVPWRQQHRPSHPAGTEEDWLEADGQEGNPVVSANPLMSIFSSFGAMGAKLGKQLRRLVAGTPRPTSMMLGSIVGKQLRSLVGNPKYYPGSEPYAMDYGCAKGPVSKAFDGIQPGKRWWNSPKYGTVIVTTPCPCALGAWTGMQTGPQARPPASHAEDRTFESPDKAQEVPAWQQPQSMSLSSCAAASPEAAGTFALGVPCRAGAARCGSGARRGSRGGTAPGPGGPRRRRAAAFL</sequence>
<gene>
    <name evidence="2" type="ORF">PCOR1329_LOCUS81799</name>
</gene>